<dbReference type="PANTHER" id="PTHR42953">
    <property type="entry name" value="HIGH-AFFINITY ZINC UPTAKE SYSTEM PROTEIN ZNUA-RELATED"/>
    <property type="match status" value="1"/>
</dbReference>
<keyword evidence="7" id="KW-1185">Reference proteome</keyword>
<gene>
    <name evidence="6" type="ORF">C8E89_110167</name>
</gene>
<keyword evidence="2" id="KW-0813">Transport</keyword>
<dbReference type="PROSITE" id="PS51257">
    <property type="entry name" value="PROKAR_LIPOPROTEIN"/>
    <property type="match status" value="1"/>
</dbReference>
<dbReference type="GO" id="GO:0046872">
    <property type="term" value="F:metal ion binding"/>
    <property type="evidence" value="ECO:0007669"/>
    <property type="project" value="UniProtKB-KW"/>
</dbReference>
<dbReference type="InterPro" id="IPR006127">
    <property type="entry name" value="ZnuA-like"/>
</dbReference>
<reference evidence="6 7" key="2">
    <citation type="submission" date="2018-06" db="EMBL/GenBank/DDBJ databases">
        <title>Sequencing of bacterial isolates from soil warming experiment in Harvard Forest, Massachusetts, USA.</title>
        <authorList>
            <person name="Deangelis K.PhD."/>
        </authorList>
    </citation>
    <scope>NUCLEOTIDE SEQUENCE [LARGE SCALE GENOMIC DNA]</scope>
    <source>
        <strain evidence="6 7">GAS496</strain>
    </source>
</reference>
<dbReference type="Pfam" id="PF01297">
    <property type="entry name" value="ZnuA"/>
    <property type="match status" value="1"/>
</dbReference>
<evidence type="ECO:0000256" key="4">
    <source>
        <dbReference type="ARBA" id="ARBA00022729"/>
    </source>
</evidence>
<dbReference type="RefSeq" id="WP_235658397.1">
    <property type="nucleotide sequence ID" value="NZ_QJJU01000010.1"/>
</dbReference>
<dbReference type="Gene3D" id="3.40.50.1980">
    <property type="entry name" value="Nitrogenase molybdenum iron protein domain"/>
    <property type="match status" value="2"/>
</dbReference>
<dbReference type="EMBL" id="QJJU01000010">
    <property type="protein sequence ID" value="PXX07781.1"/>
    <property type="molecule type" value="Genomic_DNA"/>
</dbReference>
<feature type="signal peptide" evidence="5">
    <location>
        <begin position="1"/>
        <end position="25"/>
    </location>
</feature>
<dbReference type="PANTHER" id="PTHR42953:SF1">
    <property type="entry name" value="METAL-BINDING PROTEIN HI_0362-RELATED"/>
    <property type="match status" value="1"/>
</dbReference>
<keyword evidence="4 5" id="KW-0732">Signal</keyword>
<dbReference type="Proteomes" id="UP000247781">
    <property type="component" value="Unassembled WGS sequence"/>
</dbReference>
<proteinExistence type="predicted"/>
<dbReference type="AlphaFoldDB" id="A0A318HIS5"/>
<evidence type="ECO:0000256" key="2">
    <source>
        <dbReference type="ARBA" id="ARBA00022448"/>
    </source>
</evidence>
<feature type="chain" id="PRO_5038644147" evidence="5">
    <location>
        <begin position="26"/>
        <end position="317"/>
    </location>
</feature>
<sequence>MTAHGRIRIGTIAIAAFATATLLLAGCNSTSSNGTSTTGAGPTTSAAAAGPVNVVASSNVWGDITKQIGGDHVNVTSILSDPNADPHQYEADAKTGAAISKAQLVVENGLGYDDFMDKLLAASPNANRTALNAADVMKISGSDANPHIWYDIAKIPDVATAIADQLRKLDPADADAFTANAKTFTDSLTPLTAGIDNIRAKHPSAPVGYTERVPGYLVEAAGLKLATPASFAQSIEDGNDPSVADNSAMDAALTGKTIKVLLYNGQVTSPATDAVKQLAQSSGVPVVGVTETLPPTDKNFQAWQLRQINEITTALGG</sequence>
<evidence type="ECO:0000256" key="1">
    <source>
        <dbReference type="ARBA" id="ARBA00004196"/>
    </source>
</evidence>
<organism evidence="6 7">
    <name type="scientific">Mycolicibacterium moriokaense</name>
    <dbReference type="NCBI Taxonomy" id="39691"/>
    <lineage>
        <taxon>Bacteria</taxon>
        <taxon>Bacillati</taxon>
        <taxon>Actinomycetota</taxon>
        <taxon>Actinomycetes</taxon>
        <taxon>Mycobacteriales</taxon>
        <taxon>Mycobacteriaceae</taxon>
        <taxon>Mycolicibacterium</taxon>
    </lineage>
</organism>
<evidence type="ECO:0000313" key="7">
    <source>
        <dbReference type="Proteomes" id="UP000247781"/>
    </source>
</evidence>
<keyword evidence="3" id="KW-0479">Metal-binding</keyword>
<comment type="caution">
    <text evidence="6">The sequence shown here is derived from an EMBL/GenBank/DDBJ whole genome shotgun (WGS) entry which is preliminary data.</text>
</comment>
<dbReference type="InterPro" id="IPR050492">
    <property type="entry name" value="Bact_metal-bind_prot9"/>
</dbReference>
<evidence type="ECO:0000256" key="3">
    <source>
        <dbReference type="ARBA" id="ARBA00022723"/>
    </source>
</evidence>
<evidence type="ECO:0000256" key="5">
    <source>
        <dbReference type="SAM" id="SignalP"/>
    </source>
</evidence>
<reference evidence="7" key="1">
    <citation type="submission" date="2018-05" db="EMBL/GenBank/DDBJ databases">
        <authorList>
            <person name="Deangelis K."/>
            <person name="Huntemann M."/>
            <person name="Clum A."/>
            <person name="Pillay M."/>
            <person name="Palaniappan K."/>
            <person name="Varghese N."/>
            <person name="Mikhailova N."/>
            <person name="Stamatis D."/>
            <person name="Reddy T."/>
            <person name="Daum C."/>
            <person name="Shapiro N."/>
            <person name="Ivanova N."/>
            <person name="Kyrpides N."/>
            <person name="Woyke T."/>
        </authorList>
    </citation>
    <scope>NUCLEOTIDE SEQUENCE [LARGE SCALE GENOMIC DNA]</scope>
    <source>
        <strain evidence="7">GAS496</strain>
    </source>
</reference>
<comment type="subcellular location">
    <subcellularLocation>
        <location evidence="1">Cell envelope</location>
    </subcellularLocation>
</comment>
<dbReference type="SUPFAM" id="SSF53807">
    <property type="entry name" value="Helical backbone' metal receptor"/>
    <property type="match status" value="1"/>
</dbReference>
<protein>
    <submittedName>
        <fullName evidence="6">Zinc/manganese transport system substrate-binding protein</fullName>
    </submittedName>
</protein>
<dbReference type="GO" id="GO:0030313">
    <property type="term" value="C:cell envelope"/>
    <property type="evidence" value="ECO:0007669"/>
    <property type="project" value="UniProtKB-SubCell"/>
</dbReference>
<accession>A0A318HIS5</accession>
<name>A0A318HIS5_9MYCO</name>
<dbReference type="GO" id="GO:0030001">
    <property type="term" value="P:metal ion transport"/>
    <property type="evidence" value="ECO:0007669"/>
    <property type="project" value="InterPro"/>
</dbReference>
<evidence type="ECO:0000313" key="6">
    <source>
        <dbReference type="EMBL" id="PXX07781.1"/>
    </source>
</evidence>